<dbReference type="GeneID" id="37064793"/>
<comment type="caution">
    <text evidence="1">The sequence shown here is derived from an EMBL/GenBank/DDBJ whole genome shotgun (WGS) entry which is preliminary data.</text>
</comment>
<reference evidence="1 2" key="1">
    <citation type="submission" date="2016-12" db="EMBL/GenBank/DDBJ databases">
        <title>The genomes of Aspergillus section Nigri reveals drivers in fungal speciation.</title>
        <authorList>
            <consortium name="DOE Joint Genome Institute"/>
            <person name="Vesth T.C."/>
            <person name="Nybo J."/>
            <person name="Theobald S."/>
            <person name="Brandl J."/>
            <person name="Frisvad J.C."/>
            <person name="Nielsen K.F."/>
            <person name="Lyhne E.K."/>
            <person name="Kogle M.E."/>
            <person name="Kuo A."/>
            <person name="Riley R."/>
            <person name="Clum A."/>
            <person name="Nolan M."/>
            <person name="Lipzen A."/>
            <person name="Salamov A."/>
            <person name="Henrissat B."/>
            <person name="Wiebenga A."/>
            <person name="De Vries R.P."/>
            <person name="Grigoriev I.V."/>
            <person name="Mortensen U.H."/>
            <person name="Andersen M.R."/>
            <person name="Baker S.E."/>
        </authorList>
    </citation>
    <scope>NUCLEOTIDE SEQUENCE [LARGE SCALE GENOMIC DNA]</scope>
    <source>
        <strain evidence="1 2">CBS 117.55</strain>
    </source>
</reference>
<proteinExistence type="predicted"/>
<dbReference type="AlphaFoldDB" id="A0A317WSY8"/>
<evidence type="ECO:0000313" key="2">
    <source>
        <dbReference type="Proteomes" id="UP000247233"/>
    </source>
</evidence>
<accession>A0A317WSY8</accession>
<sequence length="590" mass="67375">MGITTYGLPPFKKATDTETPLLLIILADLDNGDKASLVQHFQNSIQGSELKISTWHPSIRILEQVANQGPYRDSQANIHAVAILARRAGWDSVLVADNLTKRHLQGNLRVGDSPLLSVVMVAIRPATAQENEVRVIARRTTGSAPDNAELLPILRTFKPEKLPPGKCDIYRDGGMILHDPDRSMLTPDTTARLGREELLRSMSQMLATNIPLPMELVTDIMTRATSGRETRATLPSWMDHNSKHLNIFIGFPATTEELSNIQATLDNAAKTYIAEKISLKCPKIPITLIPWEHHRAASRRQLLDLWEEYQSHLREDIWAYEIYVLLKPIERATNIQLGTISYNMREPAYLSLQTLDRIIRATGFCDSFRFSNGSEVSYRPREYELQHHETDDNELMFPPSRPFYHDPVRWRPTQRGLNCVPMFYLTRNITPEQDEAIKAEIRTLGEVDQPESGDKLSIFVPWEGDEPDGTLDDVWKIFWEVNRHNRRTGSRFPIFFIDHLTLVDNTVLLVEPDYVFYGYSNPVALEMLEDVTFPEIRGFQYMRLPGRGAHFASARLSLANMNHYESGEIYLYPRPDWPGHGVLESDDDDC</sequence>
<dbReference type="EMBL" id="MSFL01000004">
    <property type="protein sequence ID" value="PWY89215.1"/>
    <property type="molecule type" value="Genomic_DNA"/>
</dbReference>
<dbReference type="Proteomes" id="UP000247233">
    <property type="component" value="Unassembled WGS sequence"/>
</dbReference>
<evidence type="ECO:0000313" key="1">
    <source>
        <dbReference type="EMBL" id="PWY89215.1"/>
    </source>
</evidence>
<protein>
    <submittedName>
        <fullName evidence="1">Uncharacterized protein</fullName>
    </submittedName>
</protein>
<name>A0A317WSY8_9EURO</name>
<dbReference type="STRING" id="1448321.A0A317WSY8"/>
<organism evidence="1 2">
    <name type="scientific">Aspergillus heteromorphus CBS 117.55</name>
    <dbReference type="NCBI Taxonomy" id="1448321"/>
    <lineage>
        <taxon>Eukaryota</taxon>
        <taxon>Fungi</taxon>
        <taxon>Dikarya</taxon>
        <taxon>Ascomycota</taxon>
        <taxon>Pezizomycotina</taxon>
        <taxon>Eurotiomycetes</taxon>
        <taxon>Eurotiomycetidae</taxon>
        <taxon>Eurotiales</taxon>
        <taxon>Aspergillaceae</taxon>
        <taxon>Aspergillus</taxon>
        <taxon>Aspergillus subgen. Circumdati</taxon>
    </lineage>
</organism>
<keyword evidence="2" id="KW-1185">Reference proteome</keyword>
<gene>
    <name evidence="1" type="ORF">BO70DRAFT_359500</name>
</gene>
<dbReference type="OrthoDB" id="4461621at2759"/>
<dbReference type="VEuPathDB" id="FungiDB:BO70DRAFT_359500"/>
<dbReference type="RefSeq" id="XP_025402402.1">
    <property type="nucleotide sequence ID" value="XM_025542556.1"/>
</dbReference>